<proteinExistence type="predicted"/>
<accession>A0A1I3QVL7</accession>
<evidence type="ECO:0000313" key="2">
    <source>
        <dbReference type="EMBL" id="SFJ38323.1"/>
    </source>
</evidence>
<evidence type="ECO:0000313" key="3">
    <source>
        <dbReference type="Proteomes" id="UP000183299"/>
    </source>
</evidence>
<sequence length="95" mass="10549">MKRLLNLCPYTHLWRAGKRAVVERKLPDSARPGAFVTLLGLFCPFFWLALFTGASRSELTFHAIHSGVVVLIGVILLVIGLAKDHSDPERRDPPA</sequence>
<dbReference type="GeneID" id="98664529"/>
<dbReference type="RefSeq" id="WP_066601422.1">
    <property type="nucleotide sequence ID" value="NZ_FORY01000004.1"/>
</dbReference>
<feature type="transmembrane region" description="Helical" evidence="1">
    <location>
        <begin position="33"/>
        <end position="51"/>
    </location>
</feature>
<dbReference type="Proteomes" id="UP000183299">
    <property type="component" value="Unassembled WGS sequence"/>
</dbReference>
<keyword evidence="1" id="KW-0472">Membrane</keyword>
<dbReference type="AlphaFoldDB" id="A0A1I3QVL7"/>
<reference evidence="2 3" key="1">
    <citation type="submission" date="2016-10" db="EMBL/GenBank/DDBJ databases">
        <authorList>
            <person name="de Groot N.N."/>
        </authorList>
    </citation>
    <scope>NUCLEOTIDE SEQUENCE [LARGE SCALE GENOMIC DNA]</scope>
    <source>
        <strain evidence="2 3">CGMCC 1.8891</strain>
    </source>
</reference>
<gene>
    <name evidence="2" type="ORF">SAMN04488138_104148</name>
</gene>
<evidence type="ECO:0000256" key="1">
    <source>
        <dbReference type="SAM" id="Phobius"/>
    </source>
</evidence>
<dbReference type="STRING" id="576117.SAMN04488138_104148"/>
<keyword evidence="3" id="KW-1185">Reference proteome</keyword>
<protein>
    <submittedName>
        <fullName evidence="2">Uncharacterized protein</fullName>
    </submittedName>
</protein>
<keyword evidence="1" id="KW-1133">Transmembrane helix</keyword>
<feature type="transmembrane region" description="Helical" evidence="1">
    <location>
        <begin position="63"/>
        <end position="82"/>
    </location>
</feature>
<dbReference type="EMBL" id="FORY01000004">
    <property type="protein sequence ID" value="SFJ38323.1"/>
    <property type="molecule type" value="Genomic_DNA"/>
</dbReference>
<organism evidence="2 3">
    <name type="scientific">Celeribacter halophilus</name>
    <dbReference type="NCBI Taxonomy" id="576117"/>
    <lineage>
        <taxon>Bacteria</taxon>
        <taxon>Pseudomonadati</taxon>
        <taxon>Pseudomonadota</taxon>
        <taxon>Alphaproteobacteria</taxon>
        <taxon>Rhodobacterales</taxon>
        <taxon>Roseobacteraceae</taxon>
        <taxon>Celeribacter</taxon>
    </lineage>
</organism>
<keyword evidence="1" id="KW-0812">Transmembrane</keyword>
<name>A0A1I3QVL7_9RHOB</name>
<dbReference type="OrthoDB" id="7875125at2"/>